<protein>
    <submittedName>
        <fullName evidence="1">Uncharacterized protein</fullName>
    </submittedName>
</protein>
<accession>A0AAD8IDW6</accession>
<reference evidence="1" key="1">
    <citation type="submission" date="2023-02" db="EMBL/GenBank/DDBJ databases">
        <title>Genome of toxic invasive species Heracleum sosnowskyi carries increased number of genes despite the absence of recent whole-genome duplications.</title>
        <authorList>
            <person name="Schelkunov M."/>
            <person name="Shtratnikova V."/>
            <person name="Makarenko M."/>
            <person name="Klepikova A."/>
            <person name="Omelchenko D."/>
            <person name="Novikova G."/>
            <person name="Obukhova E."/>
            <person name="Bogdanov V."/>
            <person name="Penin A."/>
            <person name="Logacheva M."/>
        </authorList>
    </citation>
    <scope>NUCLEOTIDE SEQUENCE</scope>
    <source>
        <strain evidence="1">Hsosn_3</strain>
        <tissue evidence="1">Leaf</tissue>
    </source>
</reference>
<dbReference type="EMBL" id="JAUIZM010000005">
    <property type="protein sequence ID" value="KAK1383930.1"/>
    <property type="molecule type" value="Genomic_DNA"/>
</dbReference>
<sequence>MLDDIIGQVENVKAELLNTFNCCSSSWIRASYASTVSLCCGGGVSVILIKKNEDSCICSSYAYQNSETAKSEEKLIEKKDENVDMQTLSADCMAVASDILAQKPVNHLDPLDHLWNLEKITLRMLLLPLCLFGTLPQFRSIVPASLYQASLINHPCKTLKLSTLSLSEPRFSL</sequence>
<keyword evidence="2" id="KW-1185">Reference proteome</keyword>
<evidence type="ECO:0000313" key="1">
    <source>
        <dbReference type="EMBL" id="KAK1383930.1"/>
    </source>
</evidence>
<comment type="caution">
    <text evidence="1">The sequence shown here is derived from an EMBL/GenBank/DDBJ whole genome shotgun (WGS) entry which is preliminary data.</text>
</comment>
<dbReference type="AlphaFoldDB" id="A0AAD8IDW6"/>
<gene>
    <name evidence="1" type="ORF">POM88_021665</name>
</gene>
<organism evidence="1 2">
    <name type="scientific">Heracleum sosnowskyi</name>
    <dbReference type="NCBI Taxonomy" id="360622"/>
    <lineage>
        <taxon>Eukaryota</taxon>
        <taxon>Viridiplantae</taxon>
        <taxon>Streptophyta</taxon>
        <taxon>Embryophyta</taxon>
        <taxon>Tracheophyta</taxon>
        <taxon>Spermatophyta</taxon>
        <taxon>Magnoliopsida</taxon>
        <taxon>eudicotyledons</taxon>
        <taxon>Gunneridae</taxon>
        <taxon>Pentapetalae</taxon>
        <taxon>asterids</taxon>
        <taxon>campanulids</taxon>
        <taxon>Apiales</taxon>
        <taxon>Apiaceae</taxon>
        <taxon>Apioideae</taxon>
        <taxon>apioid superclade</taxon>
        <taxon>Tordylieae</taxon>
        <taxon>Tordyliinae</taxon>
        <taxon>Heracleum</taxon>
    </lineage>
</organism>
<dbReference type="Proteomes" id="UP001237642">
    <property type="component" value="Unassembled WGS sequence"/>
</dbReference>
<reference evidence="1" key="2">
    <citation type="submission" date="2023-05" db="EMBL/GenBank/DDBJ databases">
        <authorList>
            <person name="Schelkunov M.I."/>
        </authorList>
    </citation>
    <scope>NUCLEOTIDE SEQUENCE</scope>
    <source>
        <strain evidence="1">Hsosn_3</strain>
        <tissue evidence="1">Leaf</tissue>
    </source>
</reference>
<name>A0AAD8IDW6_9APIA</name>
<proteinExistence type="predicted"/>
<evidence type="ECO:0000313" key="2">
    <source>
        <dbReference type="Proteomes" id="UP001237642"/>
    </source>
</evidence>